<organism evidence="1 2">
    <name type="scientific">Parasponia andersonii</name>
    <name type="common">Sponia andersonii</name>
    <dbReference type="NCBI Taxonomy" id="3476"/>
    <lineage>
        <taxon>Eukaryota</taxon>
        <taxon>Viridiplantae</taxon>
        <taxon>Streptophyta</taxon>
        <taxon>Embryophyta</taxon>
        <taxon>Tracheophyta</taxon>
        <taxon>Spermatophyta</taxon>
        <taxon>Magnoliopsida</taxon>
        <taxon>eudicotyledons</taxon>
        <taxon>Gunneridae</taxon>
        <taxon>Pentapetalae</taxon>
        <taxon>rosids</taxon>
        <taxon>fabids</taxon>
        <taxon>Rosales</taxon>
        <taxon>Cannabaceae</taxon>
        <taxon>Parasponia</taxon>
    </lineage>
</organism>
<keyword evidence="2" id="KW-1185">Reference proteome</keyword>
<comment type="caution">
    <text evidence="1">The sequence shown here is derived from an EMBL/GenBank/DDBJ whole genome shotgun (WGS) entry which is preliminary data.</text>
</comment>
<protein>
    <submittedName>
        <fullName evidence="1">Uncharacterized protein</fullName>
    </submittedName>
</protein>
<dbReference type="EMBL" id="JXTB01000421">
    <property type="protein sequence ID" value="PON41157.1"/>
    <property type="molecule type" value="Genomic_DNA"/>
</dbReference>
<evidence type="ECO:0000313" key="1">
    <source>
        <dbReference type="EMBL" id="PON41157.1"/>
    </source>
</evidence>
<evidence type="ECO:0000313" key="2">
    <source>
        <dbReference type="Proteomes" id="UP000237105"/>
    </source>
</evidence>
<gene>
    <name evidence="1" type="ORF">PanWU01x14_291350</name>
</gene>
<reference evidence="2" key="1">
    <citation type="submission" date="2016-06" db="EMBL/GenBank/DDBJ databases">
        <title>Parallel loss of symbiosis genes in relatives of nitrogen-fixing non-legume Parasponia.</title>
        <authorList>
            <person name="Van Velzen R."/>
            <person name="Holmer R."/>
            <person name="Bu F."/>
            <person name="Rutten L."/>
            <person name="Van Zeijl A."/>
            <person name="Liu W."/>
            <person name="Santuari L."/>
            <person name="Cao Q."/>
            <person name="Sharma T."/>
            <person name="Shen D."/>
            <person name="Roswanjaya Y."/>
            <person name="Wardhani T."/>
            <person name="Kalhor M.S."/>
            <person name="Jansen J."/>
            <person name="Van den Hoogen J."/>
            <person name="Gungor B."/>
            <person name="Hartog M."/>
            <person name="Hontelez J."/>
            <person name="Verver J."/>
            <person name="Yang W.-C."/>
            <person name="Schijlen E."/>
            <person name="Repin R."/>
            <person name="Schilthuizen M."/>
            <person name="Schranz E."/>
            <person name="Heidstra R."/>
            <person name="Miyata K."/>
            <person name="Fedorova E."/>
            <person name="Kohlen W."/>
            <person name="Bisseling T."/>
            <person name="Smit S."/>
            <person name="Geurts R."/>
        </authorList>
    </citation>
    <scope>NUCLEOTIDE SEQUENCE [LARGE SCALE GENOMIC DNA]</scope>
    <source>
        <strain evidence="2">cv. WU1-14</strain>
    </source>
</reference>
<accession>A0A2P5AXA0</accession>
<proteinExistence type="predicted"/>
<dbReference type="AlphaFoldDB" id="A0A2P5AXA0"/>
<sequence length="85" mass="9473">MKNKGAQLKVNSYIVPPSRHRYRFTITSGSTDYPPLDISQCGYLRSRICVKRVGSGGRMVNWHLMVQNFAEGYAVGAGKVCVRGH</sequence>
<dbReference type="Proteomes" id="UP000237105">
    <property type="component" value="Unassembled WGS sequence"/>
</dbReference>
<name>A0A2P5AXA0_PARAD</name>